<dbReference type="AlphaFoldDB" id="A0A8J6ZBB8"/>
<gene>
    <name evidence="1" type="ORF">ICN82_15605</name>
</gene>
<dbReference type="Proteomes" id="UP000609121">
    <property type="component" value="Unassembled WGS sequence"/>
</dbReference>
<keyword evidence="2" id="KW-1185">Reference proteome</keyword>
<comment type="caution">
    <text evidence="1">The sequence shown here is derived from an EMBL/GenBank/DDBJ whole genome shotgun (WGS) entry which is preliminary data.</text>
</comment>
<reference evidence="1" key="1">
    <citation type="submission" date="2020-09" db="EMBL/GenBank/DDBJ databases">
        <title>A novel bacterium of genus Mangrovicoccus, isolated from South China Sea.</title>
        <authorList>
            <person name="Huang H."/>
            <person name="Mo K."/>
            <person name="Hu Y."/>
        </authorList>
    </citation>
    <scope>NUCLEOTIDE SEQUENCE</scope>
    <source>
        <strain evidence="1">HB182678</strain>
    </source>
</reference>
<protein>
    <submittedName>
        <fullName evidence="1">ABC transporter substrate-binding protein</fullName>
    </submittedName>
</protein>
<name>A0A8J6ZBB8_9RHOB</name>
<accession>A0A8J6ZBB8</accession>
<feature type="non-terminal residue" evidence="1">
    <location>
        <position position="1"/>
    </location>
</feature>
<proteinExistence type="predicted"/>
<evidence type="ECO:0000313" key="2">
    <source>
        <dbReference type="Proteomes" id="UP000609121"/>
    </source>
</evidence>
<dbReference type="EMBL" id="JACVXA010000052">
    <property type="protein sequence ID" value="MBE3639626.1"/>
    <property type="molecule type" value="Genomic_DNA"/>
</dbReference>
<organism evidence="1 2">
    <name type="scientific">Mangrovicoccus algicola</name>
    <dbReference type="NCBI Taxonomy" id="2771008"/>
    <lineage>
        <taxon>Bacteria</taxon>
        <taxon>Pseudomonadati</taxon>
        <taxon>Pseudomonadota</taxon>
        <taxon>Alphaproteobacteria</taxon>
        <taxon>Rhodobacterales</taxon>
        <taxon>Paracoccaceae</taxon>
        <taxon>Mangrovicoccus</taxon>
    </lineage>
</organism>
<evidence type="ECO:0000313" key="1">
    <source>
        <dbReference type="EMBL" id="MBE3639626.1"/>
    </source>
</evidence>
<sequence>ALAQSAARPIALSPALLVALDRQRRAQFIAQWRAAFGP</sequence>